<dbReference type="Proteomes" id="UP000634136">
    <property type="component" value="Unassembled WGS sequence"/>
</dbReference>
<organism evidence="1 2">
    <name type="scientific">Senna tora</name>
    <dbReference type="NCBI Taxonomy" id="362788"/>
    <lineage>
        <taxon>Eukaryota</taxon>
        <taxon>Viridiplantae</taxon>
        <taxon>Streptophyta</taxon>
        <taxon>Embryophyta</taxon>
        <taxon>Tracheophyta</taxon>
        <taxon>Spermatophyta</taxon>
        <taxon>Magnoliopsida</taxon>
        <taxon>eudicotyledons</taxon>
        <taxon>Gunneridae</taxon>
        <taxon>Pentapetalae</taxon>
        <taxon>rosids</taxon>
        <taxon>fabids</taxon>
        <taxon>Fabales</taxon>
        <taxon>Fabaceae</taxon>
        <taxon>Caesalpinioideae</taxon>
        <taxon>Cassia clade</taxon>
        <taxon>Senna</taxon>
    </lineage>
</organism>
<accession>A0A834TWZ3</accession>
<dbReference type="AlphaFoldDB" id="A0A834TWZ3"/>
<gene>
    <name evidence="1" type="ORF">G2W53_019024</name>
</gene>
<comment type="caution">
    <text evidence="1">The sequence shown here is derived from an EMBL/GenBank/DDBJ whole genome shotgun (WGS) entry which is preliminary data.</text>
</comment>
<evidence type="ECO:0000313" key="1">
    <source>
        <dbReference type="EMBL" id="KAF7827860.1"/>
    </source>
</evidence>
<evidence type="ECO:0000313" key="2">
    <source>
        <dbReference type="Proteomes" id="UP000634136"/>
    </source>
</evidence>
<dbReference type="EMBL" id="JAAIUW010000006">
    <property type="protein sequence ID" value="KAF7827860.1"/>
    <property type="molecule type" value="Genomic_DNA"/>
</dbReference>
<protein>
    <submittedName>
        <fullName evidence="1">Uncharacterized protein</fullName>
    </submittedName>
</protein>
<proteinExistence type="predicted"/>
<sequence>MANMKTSLQKPKSGKYAFMVPGKTLSSW</sequence>
<name>A0A834TWZ3_9FABA</name>
<keyword evidence="2" id="KW-1185">Reference proteome</keyword>
<reference evidence="1" key="1">
    <citation type="submission" date="2020-09" db="EMBL/GenBank/DDBJ databases">
        <title>Genome-Enabled Discovery of Anthraquinone Biosynthesis in Senna tora.</title>
        <authorList>
            <person name="Kang S.-H."/>
            <person name="Pandey R.P."/>
            <person name="Lee C.-M."/>
            <person name="Sim J.-S."/>
            <person name="Jeong J.-T."/>
            <person name="Choi B.-S."/>
            <person name="Jung M."/>
            <person name="Ginzburg D."/>
            <person name="Zhao K."/>
            <person name="Won S.Y."/>
            <person name="Oh T.-J."/>
            <person name="Yu Y."/>
            <person name="Kim N.-H."/>
            <person name="Lee O.R."/>
            <person name="Lee T.-H."/>
            <person name="Bashyal P."/>
            <person name="Kim T.-S."/>
            <person name="Lee W.-H."/>
            <person name="Kawkins C."/>
            <person name="Kim C.-K."/>
            <person name="Kim J.S."/>
            <person name="Ahn B.O."/>
            <person name="Rhee S.Y."/>
            <person name="Sohng J.K."/>
        </authorList>
    </citation>
    <scope>NUCLEOTIDE SEQUENCE</scope>
    <source>
        <tissue evidence="1">Leaf</tissue>
    </source>
</reference>